<dbReference type="PANTHER" id="PTHR45639">
    <property type="entry name" value="HSC70CB, ISOFORM G-RELATED"/>
    <property type="match status" value="1"/>
</dbReference>
<organism evidence="5">
    <name type="scientific">Culicoides sonorensis</name>
    <name type="common">Biting midge</name>
    <dbReference type="NCBI Taxonomy" id="179676"/>
    <lineage>
        <taxon>Eukaryota</taxon>
        <taxon>Metazoa</taxon>
        <taxon>Ecdysozoa</taxon>
        <taxon>Arthropoda</taxon>
        <taxon>Hexapoda</taxon>
        <taxon>Insecta</taxon>
        <taxon>Pterygota</taxon>
        <taxon>Neoptera</taxon>
        <taxon>Endopterygota</taxon>
        <taxon>Diptera</taxon>
        <taxon>Nematocera</taxon>
        <taxon>Chironomoidea</taxon>
        <taxon>Ceratopogonidae</taxon>
        <taxon>Ceratopogoninae</taxon>
        <taxon>Culicoides</taxon>
        <taxon>Monoculicoides</taxon>
    </lineage>
</organism>
<dbReference type="GO" id="GO:0005524">
    <property type="term" value="F:ATP binding"/>
    <property type="evidence" value="ECO:0007669"/>
    <property type="project" value="UniProtKB-KW"/>
</dbReference>
<evidence type="ECO:0000256" key="2">
    <source>
        <dbReference type="ARBA" id="ARBA00022741"/>
    </source>
</evidence>
<dbReference type="InterPro" id="IPR013126">
    <property type="entry name" value="Hsp_70_fam"/>
</dbReference>
<dbReference type="PROSITE" id="PS00297">
    <property type="entry name" value="HSP70_1"/>
    <property type="match status" value="1"/>
</dbReference>
<evidence type="ECO:0000313" key="4">
    <source>
        <dbReference type="EMBL" id="SSX06857.1"/>
    </source>
</evidence>
<gene>
    <name evidence="5" type="primary">CSON014260</name>
</gene>
<dbReference type="PANTHER" id="PTHR45639:SF34">
    <property type="entry name" value="CHAPERONE PROTEIN DNAK"/>
    <property type="match status" value="1"/>
</dbReference>
<dbReference type="OMA" id="WISTRYY"/>
<dbReference type="GO" id="GO:0030968">
    <property type="term" value="P:endoplasmic reticulum unfolded protein response"/>
    <property type="evidence" value="ECO:0007669"/>
    <property type="project" value="TreeGrafter"/>
</dbReference>
<comment type="similarity">
    <text evidence="1">Belongs to the heat shock protein 70 family.</text>
</comment>
<dbReference type="GO" id="GO:0034663">
    <property type="term" value="C:endoplasmic reticulum chaperone complex"/>
    <property type="evidence" value="ECO:0007669"/>
    <property type="project" value="TreeGrafter"/>
</dbReference>
<evidence type="ECO:0000313" key="5">
    <source>
        <dbReference type="EMBL" id="SSX27201.1"/>
    </source>
</evidence>
<dbReference type="Pfam" id="PF00012">
    <property type="entry name" value="HSP70"/>
    <property type="match status" value="1"/>
</dbReference>
<keyword evidence="2" id="KW-0547">Nucleotide-binding</keyword>
<evidence type="ECO:0000256" key="1">
    <source>
        <dbReference type="ARBA" id="ARBA00007381"/>
    </source>
</evidence>
<dbReference type="Gene3D" id="3.30.420.40">
    <property type="match status" value="1"/>
</dbReference>
<dbReference type="AlphaFoldDB" id="A0A336MCX3"/>
<reference evidence="5" key="2">
    <citation type="submission" date="2018-07" db="EMBL/GenBank/DDBJ databases">
        <authorList>
            <person name="Quirk P.G."/>
            <person name="Krulwich T.A."/>
        </authorList>
    </citation>
    <scope>NUCLEOTIDE SEQUENCE</scope>
</reference>
<dbReference type="InterPro" id="IPR043129">
    <property type="entry name" value="ATPase_NBD"/>
</dbReference>
<dbReference type="FunFam" id="3.30.420.40:FF:000028">
    <property type="entry name" value="heat shock 70 kDa protein-like"/>
    <property type="match status" value="1"/>
</dbReference>
<evidence type="ECO:0000256" key="3">
    <source>
        <dbReference type="ARBA" id="ARBA00022840"/>
    </source>
</evidence>
<proteinExistence type="inferred from homology"/>
<dbReference type="GO" id="GO:0140662">
    <property type="term" value="F:ATP-dependent protein folding chaperone"/>
    <property type="evidence" value="ECO:0007669"/>
    <property type="project" value="InterPro"/>
</dbReference>
<dbReference type="EMBL" id="UFQS01000784">
    <property type="protein sequence ID" value="SSX06857.1"/>
    <property type="molecule type" value="Genomic_DNA"/>
</dbReference>
<keyword evidence="3" id="KW-0067">ATP-binding</keyword>
<name>A0A336MCX3_CULSO</name>
<reference evidence="4" key="1">
    <citation type="submission" date="2018-04" db="EMBL/GenBank/DDBJ databases">
        <authorList>
            <person name="Go L.Y."/>
            <person name="Mitchell J.A."/>
        </authorList>
    </citation>
    <scope>NUCLEOTIDE SEQUENCE</scope>
    <source>
        <tissue evidence="4">Whole organism</tissue>
    </source>
</reference>
<sequence length="69" mass="7279">MSEIIIGIDLGTTFSAAAIFRNGMAEIIPNANGERTTPSCVAFTEVDRLVGKAAAYQAADNPENTIYGE</sequence>
<accession>A0A336MCX3</accession>
<dbReference type="PRINTS" id="PR00301">
    <property type="entry name" value="HEATSHOCK70"/>
</dbReference>
<dbReference type="SUPFAM" id="SSF53067">
    <property type="entry name" value="Actin-like ATPase domain"/>
    <property type="match status" value="1"/>
</dbReference>
<protein>
    <submittedName>
        <fullName evidence="5">CSON014260 protein</fullName>
    </submittedName>
</protein>
<dbReference type="VEuPathDB" id="VectorBase:CSON014260"/>
<dbReference type="EMBL" id="UFQT01000784">
    <property type="protein sequence ID" value="SSX27201.1"/>
    <property type="molecule type" value="Genomic_DNA"/>
</dbReference>
<dbReference type="InterPro" id="IPR018181">
    <property type="entry name" value="Heat_shock_70_CS"/>
</dbReference>